<dbReference type="SUPFAM" id="SSF48452">
    <property type="entry name" value="TPR-like"/>
    <property type="match status" value="1"/>
</dbReference>
<dbReference type="GO" id="GO:0009279">
    <property type="term" value="C:cell outer membrane"/>
    <property type="evidence" value="ECO:0007669"/>
    <property type="project" value="UniProtKB-SubCell"/>
</dbReference>
<feature type="domain" description="RagB/SusD" evidence="6">
    <location>
        <begin position="318"/>
        <end position="646"/>
    </location>
</feature>
<feature type="domain" description="SusD-like N-terminal" evidence="7">
    <location>
        <begin position="73"/>
        <end position="222"/>
    </location>
</feature>
<dbReference type="RefSeq" id="WP_089919858.1">
    <property type="nucleotide sequence ID" value="NZ_FOBB01000010.1"/>
</dbReference>
<evidence type="ECO:0000313" key="9">
    <source>
        <dbReference type="Proteomes" id="UP000198984"/>
    </source>
</evidence>
<dbReference type="EMBL" id="FOBB01000010">
    <property type="protein sequence ID" value="SEN45212.1"/>
    <property type="molecule type" value="Genomic_DNA"/>
</dbReference>
<evidence type="ECO:0000259" key="6">
    <source>
        <dbReference type="Pfam" id="PF07980"/>
    </source>
</evidence>
<proteinExistence type="inferred from homology"/>
<evidence type="ECO:0000313" key="8">
    <source>
        <dbReference type="EMBL" id="SEN45212.1"/>
    </source>
</evidence>
<dbReference type="Pfam" id="PF07980">
    <property type="entry name" value="SusD_RagB"/>
    <property type="match status" value="1"/>
</dbReference>
<comment type="subcellular location">
    <subcellularLocation>
        <location evidence="1">Cell outer membrane</location>
    </subcellularLocation>
</comment>
<keyword evidence="4" id="KW-0472">Membrane</keyword>
<evidence type="ECO:0000256" key="5">
    <source>
        <dbReference type="ARBA" id="ARBA00023237"/>
    </source>
</evidence>
<keyword evidence="9" id="KW-1185">Reference proteome</keyword>
<dbReference type="InterPro" id="IPR033985">
    <property type="entry name" value="SusD-like_N"/>
</dbReference>
<dbReference type="STRING" id="573321.SAMN04488505_110189"/>
<organism evidence="8 9">
    <name type="scientific">Chitinophaga rupis</name>
    <dbReference type="NCBI Taxonomy" id="573321"/>
    <lineage>
        <taxon>Bacteria</taxon>
        <taxon>Pseudomonadati</taxon>
        <taxon>Bacteroidota</taxon>
        <taxon>Chitinophagia</taxon>
        <taxon>Chitinophagales</taxon>
        <taxon>Chitinophagaceae</taxon>
        <taxon>Chitinophaga</taxon>
    </lineage>
</organism>
<evidence type="ECO:0000256" key="3">
    <source>
        <dbReference type="ARBA" id="ARBA00022729"/>
    </source>
</evidence>
<dbReference type="Proteomes" id="UP000198984">
    <property type="component" value="Unassembled WGS sequence"/>
</dbReference>
<dbReference type="InterPro" id="IPR011990">
    <property type="entry name" value="TPR-like_helical_dom_sf"/>
</dbReference>
<dbReference type="InterPro" id="IPR012944">
    <property type="entry name" value="SusD_RagB_dom"/>
</dbReference>
<protein>
    <submittedName>
        <fullName evidence="8">Starch-binding associating with outer membrane</fullName>
    </submittedName>
</protein>
<sequence>MRTFKYIILFVAGLWAISCTKLDISPTNIIQDNTIFGSEDGLKSYMARIYSELPVEDFRYGPERLFHRFYVLRVPASMTGEALCREVNGSITEATSSDNGDTWGDFYALIRECNYFLQNIGNYASKYSAENVNMYKGECYFVRAFTYYALAKRYGGVPLVTRVLNYPDESIKDIDIARSSEEATWNQVANDFDSAIALLPVKNQAGRANKYAAYAFKARAMLHAGSIAKYNTSNLTNGGIRLCGMNTSLAKDFFTKAYEASLAVDGGGYSLYMNEWAANDREAQYKNYLNLFSKPTSSEAIFVKEYGYPESVHGYDAYNVPAQYKGANGYSSETNPTLNFVEMFDGMDKDDKGHLNVYNPDGTYKLYDNTMDFFATAEPRLRATVILPGDLFKGVPCQIWRGIYKGNSTTSISRLIPEGSTVKYENSGSAGLLVTSSSGSQTAYTLHNGVKMNPAGASGVFYGDRTCAMSGFTIRKWLNESLTQDQVLENRSDQPWIEMRYAEVLLTRAEAAAELASLGTATFLGAAYEAIDKIRTRAGATLLTGEEKSSVNTFISAVRKERRKELAFENKTWWDLKRWRVIASEQSNTRWRTLMPFYADLAGKYFFDARYDETGNTYTFDTRWYYQEIPGAAISTSTKMIQNPGY</sequence>
<dbReference type="AlphaFoldDB" id="A0A1H8GMH3"/>
<evidence type="ECO:0000256" key="4">
    <source>
        <dbReference type="ARBA" id="ARBA00023136"/>
    </source>
</evidence>
<accession>A0A1H8GMH3</accession>
<evidence type="ECO:0000259" key="7">
    <source>
        <dbReference type="Pfam" id="PF14322"/>
    </source>
</evidence>
<dbReference type="PROSITE" id="PS51257">
    <property type="entry name" value="PROKAR_LIPOPROTEIN"/>
    <property type="match status" value="1"/>
</dbReference>
<name>A0A1H8GMH3_9BACT</name>
<reference evidence="8 9" key="1">
    <citation type="submission" date="2016-10" db="EMBL/GenBank/DDBJ databases">
        <authorList>
            <person name="de Groot N.N."/>
        </authorList>
    </citation>
    <scope>NUCLEOTIDE SEQUENCE [LARGE SCALE GENOMIC DNA]</scope>
    <source>
        <strain evidence="8 9">DSM 21039</strain>
    </source>
</reference>
<keyword evidence="5" id="KW-0998">Cell outer membrane</keyword>
<keyword evidence="3" id="KW-0732">Signal</keyword>
<dbReference type="Gene3D" id="1.25.40.390">
    <property type="match status" value="1"/>
</dbReference>
<gene>
    <name evidence="8" type="ORF">SAMN04488505_110189</name>
</gene>
<dbReference type="Pfam" id="PF14322">
    <property type="entry name" value="SusD-like_3"/>
    <property type="match status" value="1"/>
</dbReference>
<comment type="similarity">
    <text evidence="2">Belongs to the SusD family.</text>
</comment>
<evidence type="ECO:0000256" key="2">
    <source>
        <dbReference type="ARBA" id="ARBA00006275"/>
    </source>
</evidence>
<evidence type="ECO:0000256" key="1">
    <source>
        <dbReference type="ARBA" id="ARBA00004442"/>
    </source>
</evidence>
<dbReference type="OrthoDB" id="5694214at2"/>